<comment type="pathway">
    <text evidence="1">Protein modification; protein ubiquitination.</text>
</comment>
<protein>
    <recommendedName>
        <fullName evidence="1">E3 ubiquitin-protein ligase listerin</fullName>
        <ecNumber evidence="1">2.3.2.27</ecNumber>
    </recommendedName>
    <alternativeName>
        <fullName evidence="1">RING-type E3 ubiquitin transferase listerin</fullName>
    </alternativeName>
</protein>
<keyword evidence="4" id="KW-1185">Reference proteome</keyword>
<dbReference type="InterPro" id="IPR016024">
    <property type="entry name" value="ARM-type_fold"/>
</dbReference>
<name>A0A1E4TU56_PACTA</name>
<dbReference type="GO" id="GO:1990116">
    <property type="term" value="P:ribosome-associated ubiquitin-dependent protein catabolic process"/>
    <property type="evidence" value="ECO:0007669"/>
    <property type="project" value="UniProtKB-UniRule"/>
</dbReference>
<keyword evidence="1" id="KW-0862">Zinc</keyword>
<dbReference type="GO" id="GO:0072344">
    <property type="term" value="P:rescue of stalled ribosome"/>
    <property type="evidence" value="ECO:0007669"/>
    <property type="project" value="UniProtKB-UniRule"/>
</dbReference>
<dbReference type="GO" id="GO:0008270">
    <property type="term" value="F:zinc ion binding"/>
    <property type="evidence" value="ECO:0007669"/>
    <property type="project" value="UniProtKB-KW"/>
</dbReference>
<dbReference type="EC" id="2.3.2.27" evidence="1"/>
<dbReference type="GO" id="GO:0061630">
    <property type="term" value="F:ubiquitin protein ligase activity"/>
    <property type="evidence" value="ECO:0007669"/>
    <property type="project" value="UniProtKB-UniRule"/>
</dbReference>
<sequence>NPFSSGSQITSLGHNGFEVSLNYISGIPDPNIILDPHLKVIFKSLMKKDHTTKEKVLNELLQILSNGSSVHMLDDLVVITWVQLYAKLSIDSSKNVRSMSHQVQSRFVVLLGKNYAKYLKDTTPLWLTGLFDPERLVSKTTTTSLIDAFKVQEKVDSLWIVFHKQILNYCYQFLKFEQKDTLSDERFVGKEKAELKFIRVCSCCLRILNHLIQLKNLEMDDETTKDFKKIFKIDQLW</sequence>
<dbReference type="SUPFAM" id="SSF48371">
    <property type="entry name" value="ARM repeat"/>
    <property type="match status" value="1"/>
</dbReference>
<evidence type="ECO:0000259" key="2">
    <source>
        <dbReference type="Pfam" id="PF22958"/>
    </source>
</evidence>
<accession>A0A1E4TU56</accession>
<keyword evidence="1" id="KW-0833">Ubl conjugation pathway</keyword>
<evidence type="ECO:0000256" key="1">
    <source>
        <dbReference type="RuleBase" id="RU367090"/>
    </source>
</evidence>
<dbReference type="EMBL" id="KV454014">
    <property type="protein sequence ID" value="ODV95276.1"/>
    <property type="molecule type" value="Genomic_DNA"/>
</dbReference>
<feature type="non-terminal residue" evidence="3">
    <location>
        <position position="237"/>
    </location>
</feature>
<comment type="catalytic activity">
    <reaction evidence="1">
        <text>S-ubiquitinyl-[E2 ubiquitin-conjugating enzyme]-L-cysteine + [acceptor protein]-L-lysine = [E2 ubiquitin-conjugating enzyme]-L-cysteine + N(6)-ubiquitinyl-[acceptor protein]-L-lysine.</text>
        <dbReference type="EC" id="2.3.2.27"/>
    </reaction>
</comment>
<dbReference type="InterPro" id="IPR039795">
    <property type="entry name" value="LTN1/Rkr1"/>
</dbReference>
<evidence type="ECO:0000313" key="3">
    <source>
        <dbReference type="EMBL" id="ODV95276.1"/>
    </source>
</evidence>
<dbReference type="UniPathway" id="UPA00143"/>
<comment type="subunit">
    <text evidence="1">Component of the ribosome quality control complex (RQC).</text>
</comment>
<dbReference type="GO" id="GO:0043023">
    <property type="term" value="F:ribosomal large subunit binding"/>
    <property type="evidence" value="ECO:0007669"/>
    <property type="project" value="TreeGrafter"/>
</dbReference>
<comment type="similarity">
    <text evidence="1">Belongs to the LTN1 family.</text>
</comment>
<dbReference type="AlphaFoldDB" id="A0A1E4TU56"/>
<dbReference type="GO" id="GO:0016567">
    <property type="term" value="P:protein ubiquitination"/>
    <property type="evidence" value="ECO:0007669"/>
    <property type="project" value="UniProtKB-UniPathway"/>
</dbReference>
<keyword evidence="1" id="KW-0863">Zinc-finger</keyword>
<dbReference type="STRING" id="669874.A0A1E4TU56"/>
<evidence type="ECO:0000313" key="4">
    <source>
        <dbReference type="Proteomes" id="UP000094236"/>
    </source>
</evidence>
<keyword evidence="1" id="KW-0808">Transferase</keyword>
<dbReference type="GO" id="GO:0005829">
    <property type="term" value="C:cytosol"/>
    <property type="evidence" value="ECO:0007669"/>
    <property type="project" value="UniProtKB-UniRule"/>
</dbReference>
<dbReference type="InterPro" id="IPR054476">
    <property type="entry name" value="Ltn1_N"/>
</dbReference>
<dbReference type="Pfam" id="PF22958">
    <property type="entry name" value="Ltn1_1st"/>
    <property type="match status" value="1"/>
</dbReference>
<proteinExistence type="inferred from homology"/>
<dbReference type="Proteomes" id="UP000094236">
    <property type="component" value="Unassembled WGS sequence"/>
</dbReference>
<gene>
    <name evidence="3" type="ORF">PACTADRAFT_30177</name>
</gene>
<feature type="domain" description="E3 ubiquitin-protein ligase listerin N-terminal" evidence="2">
    <location>
        <begin position="35"/>
        <end position="237"/>
    </location>
</feature>
<dbReference type="PANTHER" id="PTHR12389:SF0">
    <property type="entry name" value="E3 UBIQUITIN-PROTEIN LIGASE LISTERIN"/>
    <property type="match status" value="1"/>
</dbReference>
<organism evidence="3 4">
    <name type="scientific">Pachysolen tannophilus NRRL Y-2460</name>
    <dbReference type="NCBI Taxonomy" id="669874"/>
    <lineage>
        <taxon>Eukaryota</taxon>
        <taxon>Fungi</taxon>
        <taxon>Dikarya</taxon>
        <taxon>Ascomycota</taxon>
        <taxon>Saccharomycotina</taxon>
        <taxon>Pichiomycetes</taxon>
        <taxon>Pachysolenaceae</taxon>
        <taxon>Pachysolen</taxon>
    </lineage>
</organism>
<dbReference type="OrthoDB" id="6108at2759"/>
<dbReference type="GO" id="GO:1990112">
    <property type="term" value="C:RQC complex"/>
    <property type="evidence" value="ECO:0007669"/>
    <property type="project" value="UniProtKB-UniRule"/>
</dbReference>
<reference evidence="4" key="1">
    <citation type="submission" date="2016-05" db="EMBL/GenBank/DDBJ databases">
        <title>Comparative genomics of biotechnologically important yeasts.</title>
        <authorList>
            <consortium name="DOE Joint Genome Institute"/>
            <person name="Riley R."/>
            <person name="Haridas S."/>
            <person name="Wolfe K.H."/>
            <person name="Lopes M.R."/>
            <person name="Hittinger C.T."/>
            <person name="Goker M."/>
            <person name="Salamov A."/>
            <person name="Wisecaver J."/>
            <person name="Long T.M."/>
            <person name="Aerts A.L."/>
            <person name="Barry K."/>
            <person name="Choi C."/>
            <person name="Clum A."/>
            <person name="Coughlan A.Y."/>
            <person name="Deshpande S."/>
            <person name="Douglass A.P."/>
            <person name="Hanson S.J."/>
            <person name="Klenk H.-P."/>
            <person name="Labutti K."/>
            <person name="Lapidus A."/>
            <person name="Lindquist E."/>
            <person name="Lipzen A."/>
            <person name="Meier-Kolthoff J.P."/>
            <person name="Ohm R.A."/>
            <person name="Otillar R.P."/>
            <person name="Pangilinan J."/>
            <person name="Peng Y."/>
            <person name="Rokas A."/>
            <person name="Rosa C.A."/>
            <person name="Scheuner C."/>
            <person name="Sibirny A.A."/>
            <person name="Slot J.C."/>
            <person name="Stielow J.B."/>
            <person name="Sun H."/>
            <person name="Kurtzman C.P."/>
            <person name="Blackwell M."/>
            <person name="Grigoriev I.V."/>
            <person name="Jeffries T.W."/>
        </authorList>
    </citation>
    <scope>NUCLEOTIDE SEQUENCE [LARGE SCALE GENOMIC DNA]</scope>
    <source>
        <strain evidence="4">NRRL Y-2460</strain>
    </source>
</reference>
<dbReference type="PANTHER" id="PTHR12389">
    <property type="entry name" value="ZINC FINGER PROTEIN 294"/>
    <property type="match status" value="1"/>
</dbReference>
<keyword evidence="1" id="KW-0479">Metal-binding</keyword>
<comment type="function">
    <text evidence="1">E3 ubiquitin-protein ligase. Component of the ribosome quality control complex (RQC), a ribosome-associated complex that mediates ubiquitination and extraction of incompletely synthesized nascent chains for proteasomal degradation.</text>
</comment>
<feature type="non-terminal residue" evidence="3">
    <location>
        <position position="1"/>
    </location>
</feature>